<evidence type="ECO:0000259" key="2">
    <source>
        <dbReference type="PROSITE" id="PS51186"/>
    </source>
</evidence>
<dbReference type="EMBL" id="SOFL01000044">
    <property type="protein sequence ID" value="TFB99598.1"/>
    <property type="molecule type" value="Genomic_DNA"/>
</dbReference>
<dbReference type="CDD" id="cd04301">
    <property type="entry name" value="NAT_SF"/>
    <property type="match status" value="1"/>
</dbReference>
<sequence>MRARAGKGTAPPGSLPTHTRIGRTSRATSGDRSVPPAPVAALRPWRLADAASLQTAFTVSGDLAAQVGAIELSTVTRCESFITDNLAPATVSRQNFAISVDGVAVGNVGVGSMEHRHGTGWVYYWVSAEARGRGLATLALASIADWAFTEQGLHRLELGHRTNNPASCRVATTAGFAAEGVERQKLKYGTERFDVETHARLRTDAPPPVRLLPTVTF</sequence>
<feature type="region of interest" description="Disordered" evidence="1">
    <location>
        <begin position="1"/>
        <end position="37"/>
    </location>
</feature>
<dbReference type="GO" id="GO:0005737">
    <property type="term" value="C:cytoplasm"/>
    <property type="evidence" value="ECO:0007669"/>
    <property type="project" value="TreeGrafter"/>
</dbReference>
<dbReference type="PANTHER" id="PTHR43441:SF10">
    <property type="entry name" value="ACETYLTRANSFERASE"/>
    <property type="match status" value="1"/>
</dbReference>
<dbReference type="PROSITE" id="PS51186">
    <property type="entry name" value="GNAT"/>
    <property type="match status" value="1"/>
</dbReference>
<proteinExistence type="predicted"/>
<dbReference type="PANTHER" id="PTHR43441">
    <property type="entry name" value="RIBOSOMAL-PROTEIN-SERINE ACETYLTRANSFERASE"/>
    <property type="match status" value="1"/>
</dbReference>
<dbReference type="GO" id="GO:1990189">
    <property type="term" value="F:protein N-terminal-serine acetyltransferase activity"/>
    <property type="evidence" value="ECO:0007669"/>
    <property type="project" value="TreeGrafter"/>
</dbReference>
<evidence type="ECO:0000313" key="3">
    <source>
        <dbReference type="EMBL" id="TFB99598.1"/>
    </source>
</evidence>
<keyword evidence="4" id="KW-1185">Reference proteome</keyword>
<dbReference type="RefSeq" id="WP_134454471.1">
    <property type="nucleotide sequence ID" value="NZ_SOFL01000044.1"/>
</dbReference>
<dbReference type="OrthoDB" id="2061990at2"/>
<dbReference type="SUPFAM" id="SSF55729">
    <property type="entry name" value="Acyl-CoA N-acyltransferases (Nat)"/>
    <property type="match status" value="1"/>
</dbReference>
<protein>
    <submittedName>
        <fullName evidence="3">N-acetyltransferase</fullName>
    </submittedName>
</protein>
<dbReference type="Proteomes" id="UP000297907">
    <property type="component" value="Unassembled WGS sequence"/>
</dbReference>
<accession>A0A4V3IC82</accession>
<dbReference type="Gene3D" id="3.40.630.30">
    <property type="match status" value="1"/>
</dbReference>
<evidence type="ECO:0000256" key="1">
    <source>
        <dbReference type="SAM" id="MobiDB-lite"/>
    </source>
</evidence>
<reference evidence="3 4" key="1">
    <citation type="submission" date="2019-03" db="EMBL/GenBank/DDBJ databases">
        <title>Genomics of glacier-inhabiting Cryobacterium strains.</title>
        <authorList>
            <person name="Liu Q."/>
            <person name="Xin Y.-H."/>
        </authorList>
    </citation>
    <scope>NUCLEOTIDE SEQUENCE [LARGE SCALE GENOMIC DNA]</scope>
    <source>
        <strain evidence="3 4">RHLS22-1</strain>
    </source>
</reference>
<name>A0A4V3IC82_9MICO</name>
<organism evidence="3 4">
    <name type="scientific">Cryobacterium adonitolivorans</name>
    <dbReference type="NCBI Taxonomy" id="1259189"/>
    <lineage>
        <taxon>Bacteria</taxon>
        <taxon>Bacillati</taxon>
        <taxon>Actinomycetota</taxon>
        <taxon>Actinomycetes</taxon>
        <taxon>Micrococcales</taxon>
        <taxon>Microbacteriaceae</taxon>
        <taxon>Cryobacterium</taxon>
    </lineage>
</organism>
<dbReference type="GO" id="GO:0008999">
    <property type="term" value="F:protein-N-terminal-alanine acetyltransferase activity"/>
    <property type="evidence" value="ECO:0007669"/>
    <property type="project" value="TreeGrafter"/>
</dbReference>
<dbReference type="InterPro" id="IPR000182">
    <property type="entry name" value="GNAT_dom"/>
</dbReference>
<gene>
    <name evidence="3" type="ORF">E3O42_13710</name>
</gene>
<dbReference type="InterPro" id="IPR051908">
    <property type="entry name" value="Ribosomal_N-acetyltransferase"/>
</dbReference>
<dbReference type="InterPro" id="IPR016181">
    <property type="entry name" value="Acyl_CoA_acyltransferase"/>
</dbReference>
<dbReference type="Pfam" id="PF13302">
    <property type="entry name" value="Acetyltransf_3"/>
    <property type="match status" value="1"/>
</dbReference>
<dbReference type="AlphaFoldDB" id="A0A4V3IC82"/>
<feature type="domain" description="N-acetyltransferase" evidence="2">
    <location>
        <begin position="40"/>
        <end position="206"/>
    </location>
</feature>
<evidence type="ECO:0000313" key="4">
    <source>
        <dbReference type="Proteomes" id="UP000297907"/>
    </source>
</evidence>
<comment type="caution">
    <text evidence="3">The sequence shown here is derived from an EMBL/GenBank/DDBJ whole genome shotgun (WGS) entry which is preliminary data.</text>
</comment>
<keyword evidence="3" id="KW-0808">Transferase</keyword>